<dbReference type="HOGENOM" id="CLU_2903689_0_0_1"/>
<evidence type="ECO:0000313" key="2">
    <source>
        <dbReference type="EMBL" id="KIL67424.1"/>
    </source>
</evidence>
<gene>
    <name evidence="2" type="ORF">M378DRAFT_159863</name>
</gene>
<accession>A0A0C2TK87</accession>
<feature type="region of interest" description="Disordered" evidence="1">
    <location>
        <begin position="35"/>
        <end position="62"/>
    </location>
</feature>
<feature type="compositionally biased region" description="Basic and acidic residues" evidence="1">
    <location>
        <begin position="40"/>
        <end position="49"/>
    </location>
</feature>
<dbReference type="AlphaFoldDB" id="A0A0C2TK87"/>
<organism evidence="2 3">
    <name type="scientific">Amanita muscaria (strain Koide BX008)</name>
    <dbReference type="NCBI Taxonomy" id="946122"/>
    <lineage>
        <taxon>Eukaryota</taxon>
        <taxon>Fungi</taxon>
        <taxon>Dikarya</taxon>
        <taxon>Basidiomycota</taxon>
        <taxon>Agaricomycotina</taxon>
        <taxon>Agaricomycetes</taxon>
        <taxon>Agaricomycetidae</taxon>
        <taxon>Agaricales</taxon>
        <taxon>Pluteineae</taxon>
        <taxon>Amanitaceae</taxon>
        <taxon>Amanita</taxon>
    </lineage>
</organism>
<sequence length="62" mass="6962">MGLLQNLCQDSSQPQVDETLPAMGLNMWKMLNEREEDDDGTHPACEDIRRHRGNIGGPGKRV</sequence>
<proteinExistence type="predicted"/>
<name>A0A0C2TK87_AMAMK</name>
<evidence type="ECO:0000256" key="1">
    <source>
        <dbReference type="SAM" id="MobiDB-lite"/>
    </source>
</evidence>
<dbReference type="InParanoid" id="A0A0C2TK87"/>
<evidence type="ECO:0000313" key="3">
    <source>
        <dbReference type="Proteomes" id="UP000054549"/>
    </source>
</evidence>
<reference evidence="2 3" key="1">
    <citation type="submission" date="2014-04" db="EMBL/GenBank/DDBJ databases">
        <title>Evolutionary Origins and Diversification of the Mycorrhizal Mutualists.</title>
        <authorList>
            <consortium name="DOE Joint Genome Institute"/>
            <consortium name="Mycorrhizal Genomics Consortium"/>
            <person name="Kohler A."/>
            <person name="Kuo A."/>
            <person name="Nagy L.G."/>
            <person name="Floudas D."/>
            <person name="Copeland A."/>
            <person name="Barry K.W."/>
            <person name="Cichocki N."/>
            <person name="Veneault-Fourrey C."/>
            <person name="LaButti K."/>
            <person name="Lindquist E.A."/>
            <person name="Lipzen A."/>
            <person name="Lundell T."/>
            <person name="Morin E."/>
            <person name="Murat C."/>
            <person name="Riley R."/>
            <person name="Ohm R."/>
            <person name="Sun H."/>
            <person name="Tunlid A."/>
            <person name="Henrissat B."/>
            <person name="Grigoriev I.V."/>
            <person name="Hibbett D.S."/>
            <person name="Martin F."/>
        </authorList>
    </citation>
    <scope>NUCLEOTIDE SEQUENCE [LARGE SCALE GENOMIC DNA]</scope>
    <source>
        <strain evidence="2 3">Koide BX008</strain>
    </source>
</reference>
<dbReference type="Proteomes" id="UP000054549">
    <property type="component" value="Unassembled WGS sequence"/>
</dbReference>
<protein>
    <submittedName>
        <fullName evidence="2">Uncharacterized protein</fullName>
    </submittedName>
</protein>
<dbReference type="EMBL" id="KN818232">
    <property type="protein sequence ID" value="KIL67424.1"/>
    <property type="molecule type" value="Genomic_DNA"/>
</dbReference>
<keyword evidence="3" id="KW-1185">Reference proteome</keyword>